<dbReference type="RefSeq" id="WP_347436729.1">
    <property type="nucleotide sequence ID" value="NZ_CP089291.1"/>
</dbReference>
<proteinExistence type="inferred from homology"/>
<dbReference type="SMART" id="SM00345">
    <property type="entry name" value="HTH_GNTR"/>
    <property type="match status" value="1"/>
</dbReference>
<dbReference type="SUPFAM" id="SSF46785">
    <property type="entry name" value="Winged helix' DNA-binding domain"/>
    <property type="match status" value="1"/>
</dbReference>
<reference evidence="9" key="1">
    <citation type="submission" date="2021-12" db="EMBL/GenBank/DDBJ databases">
        <title>Alicyclobacillaceae gen. nov., sp. nov., isolated from chalcocite enrichment system.</title>
        <authorList>
            <person name="Jiang Z."/>
        </authorList>
    </citation>
    <scope>NUCLEOTIDE SEQUENCE</scope>
    <source>
        <strain evidence="9">MYW30-H2</strain>
    </source>
</reference>
<keyword evidence="4" id="KW-0663">Pyridoxal phosphate</keyword>
<dbReference type="PROSITE" id="PS50949">
    <property type="entry name" value="HTH_GNTR"/>
    <property type="match status" value="1"/>
</dbReference>
<dbReference type="Gene3D" id="3.40.640.10">
    <property type="entry name" value="Type I PLP-dependent aspartate aminotransferase-like (Major domain)"/>
    <property type="match status" value="1"/>
</dbReference>
<dbReference type="PANTHER" id="PTHR46577">
    <property type="entry name" value="HTH-TYPE TRANSCRIPTIONAL REGULATORY PROTEIN GABR"/>
    <property type="match status" value="1"/>
</dbReference>
<comment type="similarity">
    <text evidence="2">In the C-terminal section; belongs to the class-I pyridoxal-phosphate-dependent aminotransferase family.</text>
</comment>
<comment type="cofactor">
    <cofactor evidence="1">
        <name>pyridoxal 5'-phosphate</name>
        <dbReference type="ChEBI" id="CHEBI:597326"/>
    </cofactor>
</comment>
<dbReference type="InterPro" id="IPR000524">
    <property type="entry name" value="Tscrpt_reg_HTH_GntR"/>
</dbReference>
<name>A0ABY4CLB0_9BACL</name>
<dbReference type="Proteomes" id="UP000830167">
    <property type="component" value="Chromosome"/>
</dbReference>
<dbReference type="GO" id="GO:0008483">
    <property type="term" value="F:transaminase activity"/>
    <property type="evidence" value="ECO:0007669"/>
    <property type="project" value="UniProtKB-KW"/>
</dbReference>
<dbReference type="Pfam" id="PF00155">
    <property type="entry name" value="Aminotran_1_2"/>
    <property type="match status" value="1"/>
</dbReference>
<evidence type="ECO:0000256" key="6">
    <source>
        <dbReference type="ARBA" id="ARBA00023125"/>
    </source>
</evidence>
<dbReference type="InterPro" id="IPR051446">
    <property type="entry name" value="HTH_trans_reg/aminotransferase"/>
</dbReference>
<dbReference type="PANTHER" id="PTHR46577:SF1">
    <property type="entry name" value="HTH-TYPE TRANSCRIPTIONAL REGULATORY PROTEIN GABR"/>
    <property type="match status" value="1"/>
</dbReference>
<dbReference type="InterPro" id="IPR015424">
    <property type="entry name" value="PyrdxlP-dep_Trfase"/>
</dbReference>
<feature type="domain" description="HTH gntR-type" evidence="8">
    <location>
        <begin position="12"/>
        <end position="80"/>
    </location>
</feature>
<dbReference type="InterPro" id="IPR036388">
    <property type="entry name" value="WH-like_DNA-bd_sf"/>
</dbReference>
<evidence type="ECO:0000256" key="5">
    <source>
        <dbReference type="ARBA" id="ARBA00023015"/>
    </source>
</evidence>
<keyword evidence="6" id="KW-0238">DNA-binding</keyword>
<evidence type="ECO:0000256" key="4">
    <source>
        <dbReference type="ARBA" id="ARBA00022898"/>
    </source>
</evidence>
<dbReference type="InterPro" id="IPR015421">
    <property type="entry name" value="PyrdxlP-dep_Trfase_major"/>
</dbReference>
<evidence type="ECO:0000256" key="7">
    <source>
        <dbReference type="ARBA" id="ARBA00023163"/>
    </source>
</evidence>
<evidence type="ECO:0000313" key="9">
    <source>
        <dbReference type="EMBL" id="UOF90036.1"/>
    </source>
</evidence>
<dbReference type="CDD" id="cd07377">
    <property type="entry name" value="WHTH_GntR"/>
    <property type="match status" value="1"/>
</dbReference>
<dbReference type="CDD" id="cd00609">
    <property type="entry name" value="AAT_like"/>
    <property type="match status" value="1"/>
</dbReference>
<accession>A0ABY4CLB0</accession>
<dbReference type="PRINTS" id="PR00035">
    <property type="entry name" value="HTHGNTR"/>
</dbReference>
<keyword evidence="7" id="KW-0804">Transcription</keyword>
<evidence type="ECO:0000256" key="1">
    <source>
        <dbReference type="ARBA" id="ARBA00001933"/>
    </source>
</evidence>
<dbReference type="InterPro" id="IPR036390">
    <property type="entry name" value="WH_DNA-bd_sf"/>
</dbReference>
<keyword evidence="10" id="KW-1185">Reference proteome</keyword>
<evidence type="ECO:0000256" key="2">
    <source>
        <dbReference type="ARBA" id="ARBA00005384"/>
    </source>
</evidence>
<evidence type="ECO:0000259" key="8">
    <source>
        <dbReference type="PROSITE" id="PS50949"/>
    </source>
</evidence>
<keyword evidence="3 9" id="KW-0808">Transferase</keyword>
<evidence type="ECO:0000313" key="10">
    <source>
        <dbReference type="Proteomes" id="UP000830167"/>
    </source>
</evidence>
<keyword evidence="5" id="KW-0805">Transcription regulation</keyword>
<gene>
    <name evidence="9" type="ORF">LSG31_19555</name>
</gene>
<sequence length="464" mass="53114">MLWLPIDRSSNLPLFRQVYNEIRTKILRGELYGGERLPSTRELASELQVSRNVMLEAFDLLFAEGFIESRQGSGTFVTHGAQLNQQHIHEPLAEPMKLKPTREPDIIDFRSGVPAFDFFPRKLWGQLASKVCAELPETAMCYDKPEGRPELRHALSKYLRRMRGVVCHPDQIVITAGTTQALSIVAKLLSTEKQEVIAEDPITHEVQTIFSSHGCHLQPISVDADGMQTEQIHSASKPAFVYVTPSHQFPLGGTLPVKRRIDLIRFARSANCCIVEDDYDSEYRYEGPPISSLQGLDPERVVYLGTFSKTVLPSLRIGFMVLPWDFIEQVRNLKWLADLHTPSIDQLILARFIEEGHLERHIFKMKKIYRKRRNFLIDSLNRHFSDKVHILGHSTGLHLIAEFSDVEFTPQMLEKIEQSGTRVYPVETHAIQKGRHKNQVILGYGNLTEEKIEEGIQRLHERIP</sequence>
<dbReference type="Gene3D" id="1.10.10.10">
    <property type="entry name" value="Winged helix-like DNA-binding domain superfamily/Winged helix DNA-binding domain"/>
    <property type="match status" value="1"/>
</dbReference>
<dbReference type="EMBL" id="CP089291">
    <property type="protein sequence ID" value="UOF90036.1"/>
    <property type="molecule type" value="Genomic_DNA"/>
</dbReference>
<dbReference type="SUPFAM" id="SSF53383">
    <property type="entry name" value="PLP-dependent transferases"/>
    <property type="match status" value="1"/>
</dbReference>
<dbReference type="InterPro" id="IPR004839">
    <property type="entry name" value="Aminotransferase_I/II_large"/>
</dbReference>
<protein>
    <submittedName>
        <fullName evidence="9">PLP-dependent aminotransferase family protein</fullName>
    </submittedName>
</protein>
<organism evidence="9 10">
    <name type="scientific">Fodinisporobacter ferrooxydans</name>
    <dbReference type="NCBI Taxonomy" id="2901836"/>
    <lineage>
        <taxon>Bacteria</taxon>
        <taxon>Bacillati</taxon>
        <taxon>Bacillota</taxon>
        <taxon>Bacilli</taxon>
        <taxon>Bacillales</taxon>
        <taxon>Alicyclobacillaceae</taxon>
        <taxon>Fodinisporobacter</taxon>
    </lineage>
</organism>
<keyword evidence="3 9" id="KW-0032">Aminotransferase</keyword>
<evidence type="ECO:0000256" key="3">
    <source>
        <dbReference type="ARBA" id="ARBA00022576"/>
    </source>
</evidence>
<dbReference type="Pfam" id="PF00392">
    <property type="entry name" value="GntR"/>
    <property type="match status" value="1"/>
</dbReference>